<dbReference type="RefSeq" id="WP_164679290.1">
    <property type="nucleotide sequence ID" value="NZ_CP049057.1"/>
</dbReference>
<keyword evidence="3" id="KW-1185">Reference proteome</keyword>
<evidence type="ECO:0000256" key="1">
    <source>
        <dbReference type="SAM" id="SignalP"/>
    </source>
</evidence>
<reference evidence="2 3" key="1">
    <citation type="submission" date="2020-02" db="EMBL/GenBank/DDBJ databases">
        <title>Complete genome sequence of Flavobacteriaceae bacterium.</title>
        <authorList>
            <person name="Kim S.-J."/>
            <person name="Kim Y.-S."/>
            <person name="Kim K.-H."/>
        </authorList>
    </citation>
    <scope>NUCLEOTIDE SEQUENCE [LARGE SCALE GENOMIC DNA]</scope>
    <source>
        <strain evidence="2 3">RR4-40</strain>
    </source>
</reference>
<dbReference type="KEGG" id="mgel:G5B37_06720"/>
<accession>A0A6G6GL09</accession>
<evidence type="ECO:0008006" key="4">
    <source>
        <dbReference type="Google" id="ProtNLM"/>
    </source>
</evidence>
<dbReference type="PROSITE" id="PS51257">
    <property type="entry name" value="PROKAR_LIPOPROTEIN"/>
    <property type="match status" value="1"/>
</dbReference>
<gene>
    <name evidence="2" type="ORF">G5B37_06720</name>
</gene>
<evidence type="ECO:0000313" key="3">
    <source>
        <dbReference type="Proteomes" id="UP000505306"/>
    </source>
</evidence>
<feature type="signal peptide" evidence="1">
    <location>
        <begin position="1"/>
        <end position="21"/>
    </location>
</feature>
<protein>
    <recommendedName>
        <fullName evidence="4">Lipoprotein</fullName>
    </recommendedName>
</protein>
<feature type="chain" id="PRO_5026290508" description="Lipoprotein" evidence="1">
    <location>
        <begin position="22"/>
        <end position="172"/>
    </location>
</feature>
<dbReference type="Proteomes" id="UP000505306">
    <property type="component" value="Chromosome"/>
</dbReference>
<organism evidence="2 3">
    <name type="scientific">Rasiella rasia</name>
    <dbReference type="NCBI Taxonomy" id="2744027"/>
    <lineage>
        <taxon>Bacteria</taxon>
        <taxon>Pseudomonadati</taxon>
        <taxon>Bacteroidota</taxon>
        <taxon>Flavobacteriia</taxon>
        <taxon>Flavobacteriales</taxon>
        <taxon>Flavobacteriaceae</taxon>
        <taxon>Rasiella</taxon>
    </lineage>
</organism>
<proteinExistence type="predicted"/>
<dbReference type="AlphaFoldDB" id="A0A6G6GL09"/>
<dbReference type="Pfam" id="PF19765">
    <property type="entry name" value="DUF6252"/>
    <property type="match status" value="1"/>
</dbReference>
<keyword evidence="1" id="KW-0732">Signal</keyword>
<dbReference type="InterPro" id="IPR046219">
    <property type="entry name" value="DUF6252"/>
</dbReference>
<sequence length="172" mass="18227">MKTLKQISLILLMSLAVVACKKDDDGGEDPGEATGTLTAKIDGATLTADIAVQAQITNSPQGDVLTISGGTSQSENLQMIIQNFDGVGTYDLSFINIGTYSYLPDPSNPDPNTVVIYLSLNGTDATGELRVSSFDGNSIEGTFNFTGYKQDDATDTVEVTEGKFNLEITNNN</sequence>
<dbReference type="EMBL" id="CP049057">
    <property type="protein sequence ID" value="QIE59265.1"/>
    <property type="molecule type" value="Genomic_DNA"/>
</dbReference>
<name>A0A6G6GL09_9FLAO</name>
<evidence type="ECO:0000313" key="2">
    <source>
        <dbReference type="EMBL" id="QIE59265.1"/>
    </source>
</evidence>